<evidence type="ECO:0000313" key="4">
    <source>
        <dbReference type="Proteomes" id="UP000427769"/>
    </source>
</evidence>
<dbReference type="Pfam" id="PF02350">
    <property type="entry name" value="Epimerase_2"/>
    <property type="match status" value="1"/>
</dbReference>
<dbReference type="PANTHER" id="PTHR43174">
    <property type="entry name" value="UDP-N-ACETYLGLUCOSAMINE 2-EPIMERASE"/>
    <property type="match status" value="1"/>
</dbReference>
<dbReference type="GO" id="GO:0016853">
    <property type="term" value="F:isomerase activity"/>
    <property type="evidence" value="ECO:0007669"/>
    <property type="project" value="UniProtKB-KW"/>
</dbReference>
<dbReference type="InterPro" id="IPR029767">
    <property type="entry name" value="WecB-like"/>
</dbReference>
<dbReference type="PANTHER" id="PTHR43174:SF1">
    <property type="entry name" value="UDP-N-ACETYLGLUCOSAMINE 2-EPIMERASE"/>
    <property type="match status" value="1"/>
</dbReference>
<comment type="similarity">
    <text evidence="1">Belongs to the UDP-N-acetylglucosamine 2-epimerase family.</text>
</comment>
<gene>
    <name evidence="3" type="ORF">DSCW_06940</name>
</gene>
<dbReference type="EMBL" id="AP021875">
    <property type="protein sequence ID" value="BBO73277.1"/>
    <property type="molecule type" value="Genomic_DNA"/>
</dbReference>
<sequence>MCERMKIVTIIGARPQFIKSAPFSKAVQKLKSNGDENKGTINELVVHTGQHFDANMSDVFFEELNIPKPAYNLQINSTSHGIMTGRMIESIESILMKEMPDWVMVYGDTNSTLAGALAAVKLNIPIVHVEAGLRSYNRKMPEEINRVLTDQCADCLFCPTRQAVKNLEREGFSNFIKDGSLVEFSDLRNLALEIGATHHPVIINVGDTMYDAVLQFAEIARKKCRILDQLEIHPRQYLLATIHRQYNTDCPANLLEILSAFIEIDEPIIFPVHPRTKKYVDMTNLDLKSSKVRCIPPVGYLDMLTLEQNSKSILTDSGGIQKEAYFFGVPCITLRTETEWVETVETGWNVVVGTDRKRIVETTKKLKMENPRPDMYGDGKAAEKMIKFLFAFKKRKLV</sequence>
<dbReference type="AlphaFoldDB" id="A0A5K7Z9X1"/>
<dbReference type="Gene3D" id="3.40.50.2000">
    <property type="entry name" value="Glycogen Phosphorylase B"/>
    <property type="match status" value="2"/>
</dbReference>
<proteinExistence type="inferred from homology"/>
<protein>
    <submittedName>
        <fullName evidence="3">UDP-N-acetyl glucosamine 2-epimerase</fullName>
    </submittedName>
</protein>
<evidence type="ECO:0000313" key="3">
    <source>
        <dbReference type="EMBL" id="BBO73277.1"/>
    </source>
</evidence>
<keyword evidence="1" id="KW-0413">Isomerase</keyword>
<reference evidence="3 4" key="1">
    <citation type="submission" date="2019-11" db="EMBL/GenBank/DDBJ databases">
        <title>Comparative genomics of hydrocarbon-degrading Desulfosarcina strains.</title>
        <authorList>
            <person name="Watanabe M."/>
            <person name="Kojima H."/>
            <person name="Fukui M."/>
        </authorList>
    </citation>
    <scope>NUCLEOTIDE SEQUENCE [LARGE SCALE GENOMIC DNA]</scope>
    <source>
        <strain evidence="3 4">PP31</strain>
    </source>
</reference>
<dbReference type="SUPFAM" id="SSF53756">
    <property type="entry name" value="UDP-Glycosyltransferase/glycogen phosphorylase"/>
    <property type="match status" value="1"/>
</dbReference>
<evidence type="ECO:0000259" key="2">
    <source>
        <dbReference type="Pfam" id="PF02350"/>
    </source>
</evidence>
<feature type="domain" description="UDP-N-acetylglucosamine 2-epimerase" evidence="2">
    <location>
        <begin position="38"/>
        <end position="389"/>
    </location>
</feature>
<keyword evidence="4" id="KW-1185">Reference proteome</keyword>
<dbReference type="Proteomes" id="UP000427769">
    <property type="component" value="Chromosome"/>
</dbReference>
<dbReference type="KEGG" id="dwd:DSCW_06940"/>
<name>A0A5K7Z9X1_9BACT</name>
<evidence type="ECO:0000256" key="1">
    <source>
        <dbReference type="RuleBase" id="RU003513"/>
    </source>
</evidence>
<organism evidence="3 4">
    <name type="scientific">Desulfosarcina widdelii</name>
    <dbReference type="NCBI Taxonomy" id="947919"/>
    <lineage>
        <taxon>Bacteria</taxon>
        <taxon>Pseudomonadati</taxon>
        <taxon>Thermodesulfobacteriota</taxon>
        <taxon>Desulfobacteria</taxon>
        <taxon>Desulfobacterales</taxon>
        <taxon>Desulfosarcinaceae</taxon>
        <taxon>Desulfosarcina</taxon>
    </lineage>
</organism>
<dbReference type="CDD" id="cd03786">
    <property type="entry name" value="GTB_UDP-GlcNAc_2-Epimerase"/>
    <property type="match status" value="1"/>
</dbReference>
<dbReference type="InterPro" id="IPR003331">
    <property type="entry name" value="UDP_GlcNAc_Epimerase_2_dom"/>
</dbReference>
<accession>A0A5K7Z9X1</accession>